<sequence length="471" mass="52608">MVQQVNLSKYVTKTSQVQKRTDEAVLAVHANKTKSPYEKGCLLPYNLANVVQMRTNLQTEKENKMYLELLNALNGSDYRKSQQDGVLISKKMDNLLKSGKLLSRESNDGSTTLENLYNILNSPRCSGLDSLKIIAQTIDVLYNPSIVTQNFGDIPDSVKSEVLQKTDIDPEIQANPSLMNVEGSGTCVAASVEFHMANKHPAEFARWISGLTSKNQEVIQKVRLEALSKNILDAVTFLEIFEAKQKNFNFEYTTLSIKPDDGAYIRAQVQNKFWDKGERTIIDVLMQSALMQLGSQGSYNSLTDIRAGKFSANPQGLVETEKTFIESVVENNEKLSIRYQKVDDNQNLVGWVSDFDKYKKHIIDTLNAGEDVIIGYVLTNETSGKTKNPSYVNTPDNAPNKIINGHEITIVGYKTDKNGKVTFICNDTDDDKSQLIEYTADFLIPKIHHAAYPVSIVEDDLALIEAQQTAA</sequence>
<reference evidence="1" key="2">
    <citation type="journal article" date="2021" name="PeerJ">
        <title>Extensive microbial diversity within the chicken gut microbiome revealed by metagenomics and culture.</title>
        <authorList>
            <person name="Gilroy R."/>
            <person name="Ravi A."/>
            <person name="Getino M."/>
            <person name="Pursley I."/>
            <person name="Horton D.L."/>
            <person name="Alikhan N.F."/>
            <person name="Baker D."/>
            <person name="Gharbi K."/>
            <person name="Hall N."/>
            <person name="Watson M."/>
            <person name="Adriaenssens E.M."/>
            <person name="Foster-Nyarko E."/>
            <person name="Jarju S."/>
            <person name="Secka A."/>
            <person name="Antonio M."/>
            <person name="Oren A."/>
            <person name="Chaudhuri R.R."/>
            <person name="La Ragione R."/>
            <person name="Hildebrand F."/>
            <person name="Pallen M.J."/>
        </authorList>
    </citation>
    <scope>NUCLEOTIDE SEQUENCE</scope>
    <source>
        <strain evidence="1">CHK152-2871</strain>
    </source>
</reference>
<name>A0A9D1FH84_9BACT</name>
<gene>
    <name evidence="1" type="ORF">IAA86_01890</name>
</gene>
<dbReference type="Gene3D" id="3.90.70.10">
    <property type="entry name" value="Cysteine proteinases"/>
    <property type="match status" value="1"/>
</dbReference>
<proteinExistence type="predicted"/>
<dbReference type="Proteomes" id="UP000886865">
    <property type="component" value="Unassembled WGS sequence"/>
</dbReference>
<organism evidence="1 2">
    <name type="scientific">Candidatus Galligastranaerophilus intestinavium</name>
    <dbReference type="NCBI Taxonomy" id="2840836"/>
    <lineage>
        <taxon>Bacteria</taxon>
        <taxon>Candidatus Galligastranaerophilus</taxon>
    </lineage>
</organism>
<evidence type="ECO:0000313" key="2">
    <source>
        <dbReference type="Proteomes" id="UP000886865"/>
    </source>
</evidence>
<comment type="caution">
    <text evidence="1">The sequence shown here is derived from an EMBL/GenBank/DDBJ whole genome shotgun (WGS) entry which is preliminary data.</text>
</comment>
<dbReference type="AlphaFoldDB" id="A0A9D1FH84"/>
<accession>A0A9D1FH84</accession>
<evidence type="ECO:0000313" key="1">
    <source>
        <dbReference type="EMBL" id="HIS73756.1"/>
    </source>
</evidence>
<reference evidence="1" key="1">
    <citation type="submission" date="2020-10" db="EMBL/GenBank/DDBJ databases">
        <authorList>
            <person name="Gilroy R."/>
        </authorList>
    </citation>
    <scope>NUCLEOTIDE SEQUENCE</scope>
    <source>
        <strain evidence="1">CHK152-2871</strain>
    </source>
</reference>
<dbReference type="EMBL" id="DVJQ01000017">
    <property type="protein sequence ID" value="HIS73756.1"/>
    <property type="molecule type" value="Genomic_DNA"/>
</dbReference>
<protein>
    <submittedName>
        <fullName evidence="1">Uncharacterized protein</fullName>
    </submittedName>
</protein>